<feature type="domain" description="Peptidase S1" evidence="5">
    <location>
        <begin position="30"/>
        <end position="265"/>
    </location>
</feature>
<dbReference type="PROSITE" id="PS00134">
    <property type="entry name" value="TRYPSIN_HIS"/>
    <property type="match status" value="1"/>
</dbReference>
<protein>
    <submittedName>
        <fullName evidence="6">Trypsin</fullName>
    </submittedName>
</protein>
<dbReference type="PROSITE" id="PS50240">
    <property type="entry name" value="TRYPSIN_DOM"/>
    <property type="match status" value="1"/>
</dbReference>
<keyword evidence="4" id="KW-0812">Transmembrane</keyword>
<dbReference type="PANTHER" id="PTHR24276">
    <property type="entry name" value="POLYSERASE-RELATED"/>
    <property type="match status" value="1"/>
</dbReference>
<comment type="caution">
    <text evidence="6">The sequence shown here is derived from an EMBL/GenBank/DDBJ whole genome shotgun (WGS) entry which is preliminary data.</text>
</comment>
<dbReference type="AlphaFoldDB" id="A0A2T0KGJ2"/>
<accession>A0A2T0KGJ2</accession>
<gene>
    <name evidence="6" type="ORF">CLV67_10491</name>
</gene>
<dbReference type="PANTHER" id="PTHR24276:SF98">
    <property type="entry name" value="FI18310P1-RELATED"/>
    <property type="match status" value="1"/>
</dbReference>
<dbReference type="InterPro" id="IPR001254">
    <property type="entry name" value="Trypsin_dom"/>
</dbReference>
<comment type="similarity">
    <text evidence="1">Belongs to the peptidase S1 family.</text>
</comment>
<dbReference type="SMART" id="SM00020">
    <property type="entry name" value="Tryp_SPc"/>
    <property type="match status" value="1"/>
</dbReference>
<feature type="compositionally biased region" description="Basic residues" evidence="3">
    <location>
        <begin position="331"/>
        <end position="342"/>
    </location>
</feature>
<reference evidence="6 7" key="1">
    <citation type="submission" date="2018-03" db="EMBL/GenBank/DDBJ databases">
        <title>Genomic Encyclopedia of Archaeal and Bacterial Type Strains, Phase II (KMG-II): from individual species to whole genera.</title>
        <authorList>
            <person name="Goeker M."/>
        </authorList>
    </citation>
    <scope>NUCLEOTIDE SEQUENCE [LARGE SCALE GENOMIC DNA]</scope>
    <source>
        <strain evidence="6 7">DSM 43146</strain>
    </source>
</reference>
<evidence type="ECO:0000256" key="2">
    <source>
        <dbReference type="ARBA" id="ARBA00023157"/>
    </source>
</evidence>
<keyword evidence="7" id="KW-1185">Reference proteome</keyword>
<dbReference type="GO" id="GO:0004252">
    <property type="term" value="F:serine-type endopeptidase activity"/>
    <property type="evidence" value="ECO:0007669"/>
    <property type="project" value="InterPro"/>
</dbReference>
<name>A0A2T0KGJ2_9ACTN</name>
<dbReference type="GO" id="GO:0006508">
    <property type="term" value="P:proteolysis"/>
    <property type="evidence" value="ECO:0007669"/>
    <property type="project" value="InterPro"/>
</dbReference>
<evidence type="ECO:0000256" key="4">
    <source>
        <dbReference type="SAM" id="Phobius"/>
    </source>
</evidence>
<proteinExistence type="inferred from homology"/>
<feature type="transmembrane region" description="Helical" evidence="4">
    <location>
        <begin position="306"/>
        <end position="327"/>
    </location>
</feature>
<dbReference type="Proteomes" id="UP000239415">
    <property type="component" value="Unassembled WGS sequence"/>
</dbReference>
<dbReference type="InterPro" id="IPR043504">
    <property type="entry name" value="Peptidase_S1_PA_chymotrypsin"/>
</dbReference>
<dbReference type="Pfam" id="PF00089">
    <property type="entry name" value="Trypsin"/>
    <property type="match status" value="1"/>
</dbReference>
<evidence type="ECO:0000259" key="5">
    <source>
        <dbReference type="PROSITE" id="PS50240"/>
    </source>
</evidence>
<evidence type="ECO:0000256" key="3">
    <source>
        <dbReference type="SAM" id="MobiDB-lite"/>
    </source>
</evidence>
<feature type="region of interest" description="Disordered" evidence="3">
    <location>
        <begin position="331"/>
        <end position="362"/>
    </location>
</feature>
<evidence type="ECO:0000313" key="6">
    <source>
        <dbReference type="EMBL" id="PRX22564.1"/>
    </source>
</evidence>
<evidence type="ECO:0000313" key="7">
    <source>
        <dbReference type="Proteomes" id="UP000239415"/>
    </source>
</evidence>
<dbReference type="SUPFAM" id="SSF50494">
    <property type="entry name" value="Trypsin-like serine proteases"/>
    <property type="match status" value="1"/>
</dbReference>
<dbReference type="PRINTS" id="PR00722">
    <property type="entry name" value="CHYMOTRYPSIN"/>
</dbReference>
<feature type="region of interest" description="Disordered" evidence="3">
    <location>
        <begin position="271"/>
        <end position="302"/>
    </location>
</feature>
<evidence type="ECO:0000256" key="1">
    <source>
        <dbReference type="ARBA" id="ARBA00007664"/>
    </source>
</evidence>
<dbReference type="OrthoDB" id="9815928at2"/>
<sequence>MRGVAAIVYAPDPLRRICNILAVLAALIAVVGGVAPPASAIANGEVVPDGRYPFAVKITTLGIPTADGGTRDSSCSGGLISPHWVITAAHCFRDLDGNRVSHTVAARNIVTVGRADLTGKAGYTANVAEVVQHGEADVALVRLDRGVTAIAPLRLNRSKPADGQRARLVGYGFTSPGATKTPDRLRTGRFEVTSVAATEMGLSGIAPRSNTSPCERDSGGPYFTESGGTATLIGVVSRGPDCPHTGPDIATRVDAIAPWVRSVIKDDLAAAPAPSKAGKGSGRTTTAPEASAQAAPRTPASATTGLSPVLLVTVPAVAVGFVAVLLATGRRRGRRGGGHHRRAESSGGRRVPPASPARRRRP</sequence>
<keyword evidence="4" id="KW-0472">Membrane</keyword>
<keyword evidence="2" id="KW-1015">Disulfide bond</keyword>
<keyword evidence="4" id="KW-1133">Transmembrane helix</keyword>
<dbReference type="InterPro" id="IPR001314">
    <property type="entry name" value="Peptidase_S1A"/>
</dbReference>
<dbReference type="InterPro" id="IPR009003">
    <property type="entry name" value="Peptidase_S1_PA"/>
</dbReference>
<dbReference type="InterPro" id="IPR050430">
    <property type="entry name" value="Peptidase_S1"/>
</dbReference>
<organism evidence="6 7">
    <name type="scientific">Actinoplanes italicus</name>
    <dbReference type="NCBI Taxonomy" id="113567"/>
    <lineage>
        <taxon>Bacteria</taxon>
        <taxon>Bacillati</taxon>
        <taxon>Actinomycetota</taxon>
        <taxon>Actinomycetes</taxon>
        <taxon>Micromonosporales</taxon>
        <taxon>Micromonosporaceae</taxon>
        <taxon>Actinoplanes</taxon>
    </lineage>
</organism>
<dbReference type="EMBL" id="PVMZ01000004">
    <property type="protein sequence ID" value="PRX22564.1"/>
    <property type="molecule type" value="Genomic_DNA"/>
</dbReference>
<dbReference type="InterPro" id="IPR018114">
    <property type="entry name" value="TRYPSIN_HIS"/>
</dbReference>
<dbReference type="Gene3D" id="2.40.10.10">
    <property type="entry name" value="Trypsin-like serine proteases"/>
    <property type="match status" value="1"/>
</dbReference>